<comment type="caution">
    <text evidence="4">The sequence shown here is derived from an EMBL/GenBank/DDBJ whole genome shotgun (WGS) entry which is preliminary data.</text>
</comment>
<name>A0A9X1ITB2_9SPHN</name>
<keyword evidence="1" id="KW-0285">Flavoprotein</keyword>
<dbReference type="InterPro" id="IPR051209">
    <property type="entry name" value="FAD-bind_Monooxygenase_sf"/>
</dbReference>
<dbReference type="Proteomes" id="UP001138757">
    <property type="component" value="Unassembled WGS sequence"/>
</dbReference>
<dbReference type="GO" id="GO:0004499">
    <property type="term" value="F:N,N-dimethylaniline monooxygenase activity"/>
    <property type="evidence" value="ECO:0007669"/>
    <property type="project" value="InterPro"/>
</dbReference>
<dbReference type="Pfam" id="PF00743">
    <property type="entry name" value="FMO-like"/>
    <property type="match status" value="1"/>
</dbReference>
<dbReference type="InterPro" id="IPR020946">
    <property type="entry name" value="Flavin_mOase-like"/>
</dbReference>
<accession>A0A9X1ITB2</accession>
<dbReference type="PRINTS" id="PR00469">
    <property type="entry name" value="PNDRDTASEII"/>
</dbReference>
<dbReference type="PANTHER" id="PTHR42877">
    <property type="entry name" value="L-ORNITHINE N(5)-MONOOXYGENASE-RELATED"/>
    <property type="match status" value="1"/>
</dbReference>
<dbReference type="SUPFAM" id="SSF51905">
    <property type="entry name" value="FAD/NAD(P)-binding domain"/>
    <property type="match status" value="1"/>
</dbReference>
<dbReference type="PRINTS" id="PR00368">
    <property type="entry name" value="FADPNR"/>
</dbReference>
<evidence type="ECO:0000256" key="1">
    <source>
        <dbReference type="ARBA" id="ARBA00022630"/>
    </source>
</evidence>
<dbReference type="InterPro" id="IPR036188">
    <property type="entry name" value="FAD/NAD-bd_sf"/>
</dbReference>
<sequence length="643" mass="72225">MEATVRPVRPELLSASDEMIEDAVGYADPMALRGLLYLLTGDTELKTMELRKFRVGRVETVAPASDEVIAMLRRKAVDFLKAYRDAGAGEIDYDRARVVESLDLVVGERIMDAARDLMVEETALDPLVRSLKWQAEPDPERLDNFSVTIIGSGMGGLNAAIQLGRAGINYQIIEKNDEVGGTWYENHYPGARVDTPSRGYTNLTAVNYPYPRQFGTNKECQAVFERTADDFDLRKDISFNTEVRSLTWDEAAGLWDIRVVGPDGERTIRSNAVISGVGFLSRPSIPDIAGMDQFEGQSWHTARWPDGIDLRGKRVAVIGTGCTGYQMIPVLAQVEGIELTVFQRTAQWLIPIPGYLSESPRQLMWLDRNLPYHANFLRFKTIYGSGPDFVKQFDIEPGFDDPYSVSEAGKAARERAIEFLKSKISDPDLLAAMTPPHPMWSARPVVCDPTYSVLDAIQEENVTLVPQGIRSANRNGLVAADGSQHDVDVIIFATGFRAHDFLWPMEVTGKDGMTLDKLWAQDGARAYLGCMIPGFPNLWTLYGPNTNGGIGVPQYEEMTTLYLMQCMEKLILEGKKAIEVKEDAYWRYNRIVDEGNARKVWADPRSHSYWWSRFGRSVSQTPFTGYEIREHLLRPDFGDMDVR</sequence>
<reference evidence="4" key="1">
    <citation type="submission" date="2021-05" db="EMBL/GenBank/DDBJ databases">
        <title>Genome of Sphingobium sp. strain.</title>
        <authorList>
            <person name="Fan R."/>
        </authorList>
    </citation>
    <scope>NUCLEOTIDE SEQUENCE</scope>
    <source>
        <strain evidence="4">H33</strain>
    </source>
</reference>
<keyword evidence="3" id="KW-0560">Oxidoreductase</keyword>
<evidence type="ECO:0000313" key="5">
    <source>
        <dbReference type="Proteomes" id="UP001138757"/>
    </source>
</evidence>
<keyword evidence="2" id="KW-0274">FAD</keyword>
<dbReference type="PANTHER" id="PTHR42877:SF4">
    <property type="entry name" value="FAD_NAD(P)-BINDING DOMAIN-CONTAINING PROTEIN-RELATED"/>
    <property type="match status" value="1"/>
</dbReference>
<dbReference type="EMBL" id="JAHGAW010000014">
    <property type="protein sequence ID" value="MBT2189044.1"/>
    <property type="molecule type" value="Genomic_DNA"/>
</dbReference>
<keyword evidence="5" id="KW-1185">Reference proteome</keyword>
<protein>
    <submittedName>
        <fullName evidence="4">NAD(P)/FAD-dependent oxidoreductase</fullName>
    </submittedName>
</protein>
<evidence type="ECO:0000313" key="4">
    <source>
        <dbReference type="EMBL" id="MBT2189044.1"/>
    </source>
</evidence>
<organism evidence="4 5">
    <name type="scientific">Sphingobium nicotianae</name>
    <dbReference type="NCBI Taxonomy" id="2782607"/>
    <lineage>
        <taxon>Bacteria</taxon>
        <taxon>Pseudomonadati</taxon>
        <taxon>Pseudomonadota</taxon>
        <taxon>Alphaproteobacteria</taxon>
        <taxon>Sphingomonadales</taxon>
        <taxon>Sphingomonadaceae</taxon>
        <taxon>Sphingobium</taxon>
    </lineage>
</organism>
<evidence type="ECO:0000256" key="3">
    <source>
        <dbReference type="ARBA" id="ARBA00023002"/>
    </source>
</evidence>
<dbReference type="AlphaFoldDB" id="A0A9X1ITB2"/>
<proteinExistence type="predicted"/>
<dbReference type="GO" id="GO:0050660">
    <property type="term" value="F:flavin adenine dinucleotide binding"/>
    <property type="evidence" value="ECO:0007669"/>
    <property type="project" value="InterPro"/>
</dbReference>
<evidence type="ECO:0000256" key="2">
    <source>
        <dbReference type="ARBA" id="ARBA00022827"/>
    </source>
</evidence>
<gene>
    <name evidence="4" type="ORF">KK488_19020</name>
</gene>
<dbReference type="GO" id="GO:0050661">
    <property type="term" value="F:NADP binding"/>
    <property type="evidence" value="ECO:0007669"/>
    <property type="project" value="InterPro"/>
</dbReference>
<dbReference type="Gene3D" id="3.50.50.60">
    <property type="entry name" value="FAD/NAD(P)-binding domain"/>
    <property type="match status" value="2"/>
</dbReference>